<dbReference type="STRING" id="112498.A0A2D3VAN8"/>
<evidence type="ECO:0000256" key="4">
    <source>
        <dbReference type="ARBA" id="ARBA00023134"/>
    </source>
</evidence>
<dbReference type="OrthoDB" id="391988at2759"/>
<dbReference type="GO" id="GO:0005525">
    <property type="term" value="F:GTP binding"/>
    <property type="evidence" value="ECO:0007669"/>
    <property type="project" value="UniProtKB-KW"/>
</dbReference>
<evidence type="ECO:0000313" key="7">
    <source>
        <dbReference type="EMBL" id="CZT20726.1"/>
    </source>
</evidence>
<dbReference type="GeneID" id="35601719"/>
<dbReference type="PROSITE" id="PS51706">
    <property type="entry name" value="G_ENGB"/>
    <property type="match status" value="1"/>
</dbReference>
<dbReference type="RefSeq" id="XP_023627615.1">
    <property type="nucleotide sequence ID" value="XM_023771847.1"/>
</dbReference>
<gene>
    <name evidence="7" type="ORF">RCC_06584</name>
</gene>
<dbReference type="GO" id="GO:0046872">
    <property type="term" value="F:metal ion binding"/>
    <property type="evidence" value="ECO:0007669"/>
    <property type="project" value="UniProtKB-KW"/>
</dbReference>
<name>A0A2D3VAN8_9PEZI</name>
<keyword evidence="3" id="KW-0460">Magnesium</keyword>
<accession>A0A2D3VAN8</accession>
<evidence type="ECO:0000256" key="3">
    <source>
        <dbReference type="ARBA" id="ARBA00022842"/>
    </source>
</evidence>
<sequence length="333" mass="36656">MLNLFLIPTALRRLILSHQSSPTAIRRLTTAAVHHDALFADVDPPTSKATSTELLTLTSSTLNSYHVSTPPETAELKKAALFFSRVPPTLLFSAPNFRHFPQSHFPEVAFLGRSNVGKSSLLNALFGRTSQKVAHVSKRPGRTKTMNGFGVGGEGMTGAKGKKKEGETKNDEAWKRFGRGGLIVVDMPGYGGGSREEWGVEALKYLENRKQLRRTFVLVDAEHGLKQSDISLLVHLRKHGISHQIVLSKVDKLLYPHTKPPGPQALHNRLLNLRELCGNIRHTLNEAVEGGRDTMDDILCCSAEKTLDQRGKNSRIGINEIRWSAMSACGLEG</sequence>
<dbReference type="GO" id="GO:0005739">
    <property type="term" value="C:mitochondrion"/>
    <property type="evidence" value="ECO:0007669"/>
    <property type="project" value="TreeGrafter"/>
</dbReference>
<evidence type="ECO:0000259" key="6">
    <source>
        <dbReference type="PROSITE" id="PS51706"/>
    </source>
</evidence>
<keyword evidence="1" id="KW-0479">Metal-binding</keyword>
<keyword evidence="8" id="KW-1185">Reference proteome</keyword>
<dbReference type="PANTHER" id="PTHR46498:SF1">
    <property type="entry name" value="GTP-BINDING PROTEIN 8"/>
    <property type="match status" value="1"/>
</dbReference>
<feature type="region of interest" description="Disordered" evidence="5">
    <location>
        <begin position="136"/>
        <end position="169"/>
    </location>
</feature>
<keyword evidence="4" id="KW-0342">GTP-binding</keyword>
<dbReference type="InterPro" id="IPR030393">
    <property type="entry name" value="G_ENGB_dom"/>
</dbReference>
<dbReference type="AlphaFoldDB" id="A0A2D3VAN8"/>
<dbReference type="Pfam" id="PF01926">
    <property type="entry name" value="MMR_HSR1"/>
    <property type="match status" value="1"/>
</dbReference>
<evidence type="ECO:0000313" key="8">
    <source>
        <dbReference type="Proteomes" id="UP000225277"/>
    </source>
</evidence>
<organism evidence="7 8">
    <name type="scientific">Ramularia collo-cygni</name>
    <dbReference type="NCBI Taxonomy" id="112498"/>
    <lineage>
        <taxon>Eukaryota</taxon>
        <taxon>Fungi</taxon>
        <taxon>Dikarya</taxon>
        <taxon>Ascomycota</taxon>
        <taxon>Pezizomycotina</taxon>
        <taxon>Dothideomycetes</taxon>
        <taxon>Dothideomycetidae</taxon>
        <taxon>Mycosphaerellales</taxon>
        <taxon>Mycosphaerellaceae</taxon>
        <taxon>Ramularia</taxon>
    </lineage>
</organism>
<protein>
    <submittedName>
        <fullName evidence="7">Related to GTP binding protein (EngB)</fullName>
    </submittedName>
</protein>
<feature type="compositionally biased region" description="Gly residues" evidence="5">
    <location>
        <begin position="149"/>
        <end position="158"/>
    </location>
</feature>
<reference evidence="7 8" key="1">
    <citation type="submission" date="2016-03" db="EMBL/GenBank/DDBJ databases">
        <authorList>
            <person name="Ploux O."/>
        </authorList>
    </citation>
    <scope>NUCLEOTIDE SEQUENCE [LARGE SCALE GENOMIC DNA]</scope>
    <source>
        <strain evidence="7 8">URUG2</strain>
    </source>
</reference>
<dbReference type="EMBL" id="FJUY01000009">
    <property type="protein sequence ID" value="CZT20726.1"/>
    <property type="molecule type" value="Genomic_DNA"/>
</dbReference>
<feature type="domain" description="EngB-type G" evidence="6">
    <location>
        <begin position="104"/>
        <end position="305"/>
    </location>
</feature>
<dbReference type="Proteomes" id="UP000225277">
    <property type="component" value="Unassembled WGS sequence"/>
</dbReference>
<keyword evidence="2" id="KW-0547">Nucleotide-binding</keyword>
<evidence type="ECO:0000256" key="1">
    <source>
        <dbReference type="ARBA" id="ARBA00022723"/>
    </source>
</evidence>
<dbReference type="Gene3D" id="3.40.50.300">
    <property type="entry name" value="P-loop containing nucleotide triphosphate hydrolases"/>
    <property type="match status" value="1"/>
</dbReference>
<dbReference type="InterPro" id="IPR052279">
    <property type="entry name" value="EngB_GTPase"/>
</dbReference>
<dbReference type="InterPro" id="IPR006073">
    <property type="entry name" value="GTP-bd"/>
</dbReference>
<dbReference type="SUPFAM" id="SSF52540">
    <property type="entry name" value="P-loop containing nucleoside triphosphate hydrolases"/>
    <property type="match status" value="1"/>
</dbReference>
<dbReference type="CDD" id="cd01876">
    <property type="entry name" value="YihA_EngB"/>
    <property type="match status" value="1"/>
</dbReference>
<dbReference type="PANTHER" id="PTHR46498">
    <property type="entry name" value="GTP-BINDING PROTEIN 8"/>
    <property type="match status" value="1"/>
</dbReference>
<proteinExistence type="predicted"/>
<dbReference type="InterPro" id="IPR027417">
    <property type="entry name" value="P-loop_NTPase"/>
</dbReference>
<evidence type="ECO:0000256" key="2">
    <source>
        <dbReference type="ARBA" id="ARBA00022741"/>
    </source>
</evidence>
<evidence type="ECO:0000256" key="5">
    <source>
        <dbReference type="SAM" id="MobiDB-lite"/>
    </source>
</evidence>